<dbReference type="SMART" id="SM00355">
    <property type="entry name" value="ZnF_C2H2"/>
    <property type="match status" value="3"/>
</dbReference>
<name>A0AAN6YQK9_9PEZI</name>
<keyword evidence="3" id="KW-1185">Reference proteome</keyword>
<feature type="domain" description="C2H2-type" evidence="1">
    <location>
        <begin position="48"/>
        <end position="76"/>
    </location>
</feature>
<dbReference type="AlphaFoldDB" id="A0AAN6YQK9"/>
<proteinExistence type="predicted"/>
<feature type="domain" description="C2H2-type" evidence="1">
    <location>
        <begin position="128"/>
        <end position="150"/>
    </location>
</feature>
<accession>A0AAN6YQK9</accession>
<dbReference type="PANTHER" id="PTHR35391">
    <property type="entry name" value="C2H2-TYPE DOMAIN-CONTAINING PROTEIN-RELATED"/>
    <property type="match status" value="1"/>
</dbReference>
<reference evidence="2" key="1">
    <citation type="journal article" date="2023" name="Mol. Phylogenet. Evol.">
        <title>Genome-scale phylogeny and comparative genomics of the fungal order Sordariales.</title>
        <authorList>
            <person name="Hensen N."/>
            <person name="Bonometti L."/>
            <person name="Westerberg I."/>
            <person name="Brannstrom I.O."/>
            <person name="Guillou S."/>
            <person name="Cros-Aarteil S."/>
            <person name="Calhoun S."/>
            <person name="Haridas S."/>
            <person name="Kuo A."/>
            <person name="Mondo S."/>
            <person name="Pangilinan J."/>
            <person name="Riley R."/>
            <person name="LaButti K."/>
            <person name="Andreopoulos B."/>
            <person name="Lipzen A."/>
            <person name="Chen C."/>
            <person name="Yan M."/>
            <person name="Daum C."/>
            <person name="Ng V."/>
            <person name="Clum A."/>
            <person name="Steindorff A."/>
            <person name="Ohm R.A."/>
            <person name="Martin F."/>
            <person name="Silar P."/>
            <person name="Natvig D.O."/>
            <person name="Lalanne C."/>
            <person name="Gautier V."/>
            <person name="Ament-Velasquez S.L."/>
            <person name="Kruys A."/>
            <person name="Hutchinson M.I."/>
            <person name="Powell A.J."/>
            <person name="Barry K."/>
            <person name="Miller A.N."/>
            <person name="Grigoriev I.V."/>
            <person name="Debuchy R."/>
            <person name="Gladieux P."/>
            <person name="Hiltunen Thoren M."/>
            <person name="Johannesson H."/>
        </authorList>
    </citation>
    <scope>NUCLEOTIDE SEQUENCE</scope>
    <source>
        <strain evidence="2">CBS 990.96</strain>
    </source>
</reference>
<evidence type="ECO:0000313" key="2">
    <source>
        <dbReference type="EMBL" id="KAK4222840.1"/>
    </source>
</evidence>
<dbReference type="PANTHER" id="PTHR35391:SF7">
    <property type="entry name" value="C2H2-TYPE DOMAIN-CONTAINING PROTEIN"/>
    <property type="match status" value="1"/>
</dbReference>
<dbReference type="Proteomes" id="UP001301958">
    <property type="component" value="Unassembled WGS sequence"/>
</dbReference>
<gene>
    <name evidence="2" type="ORF">QBC38DRAFT_400724</name>
</gene>
<dbReference type="EMBL" id="MU865451">
    <property type="protein sequence ID" value="KAK4222840.1"/>
    <property type="molecule type" value="Genomic_DNA"/>
</dbReference>
<evidence type="ECO:0000259" key="1">
    <source>
        <dbReference type="SMART" id="SM00355"/>
    </source>
</evidence>
<organism evidence="2 3">
    <name type="scientific">Podospora fimiseda</name>
    <dbReference type="NCBI Taxonomy" id="252190"/>
    <lineage>
        <taxon>Eukaryota</taxon>
        <taxon>Fungi</taxon>
        <taxon>Dikarya</taxon>
        <taxon>Ascomycota</taxon>
        <taxon>Pezizomycotina</taxon>
        <taxon>Sordariomycetes</taxon>
        <taxon>Sordariomycetidae</taxon>
        <taxon>Sordariales</taxon>
        <taxon>Podosporaceae</taxon>
        <taxon>Podospora</taxon>
    </lineage>
</organism>
<reference evidence="2" key="2">
    <citation type="submission" date="2023-05" db="EMBL/GenBank/DDBJ databases">
        <authorList>
            <consortium name="Lawrence Berkeley National Laboratory"/>
            <person name="Steindorff A."/>
            <person name="Hensen N."/>
            <person name="Bonometti L."/>
            <person name="Westerberg I."/>
            <person name="Brannstrom I.O."/>
            <person name="Guillou S."/>
            <person name="Cros-Aarteil S."/>
            <person name="Calhoun S."/>
            <person name="Haridas S."/>
            <person name="Kuo A."/>
            <person name="Mondo S."/>
            <person name="Pangilinan J."/>
            <person name="Riley R."/>
            <person name="Labutti K."/>
            <person name="Andreopoulos B."/>
            <person name="Lipzen A."/>
            <person name="Chen C."/>
            <person name="Yanf M."/>
            <person name="Daum C."/>
            <person name="Ng V."/>
            <person name="Clum A."/>
            <person name="Ohm R."/>
            <person name="Martin F."/>
            <person name="Silar P."/>
            <person name="Natvig D."/>
            <person name="Lalanne C."/>
            <person name="Gautier V."/>
            <person name="Ament-Velasquez S.L."/>
            <person name="Kruys A."/>
            <person name="Hutchinson M.I."/>
            <person name="Powell A.J."/>
            <person name="Barry K."/>
            <person name="Miller A.N."/>
            <person name="Grigoriev I.V."/>
            <person name="Debuchy R."/>
            <person name="Gladieux P."/>
            <person name="Thoren M.H."/>
            <person name="Johannesson H."/>
        </authorList>
    </citation>
    <scope>NUCLEOTIDE SEQUENCE</scope>
    <source>
        <strain evidence="2">CBS 990.96</strain>
    </source>
</reference>
<dbReference type="InterPro" id="IPR058925">
    <property type="entry name" value="zf-C2H2_AcuF"/>
</dbReference>
<comment type="caution">
    <text evidence="2">The sequence shown here is derived from an EMBL/GenBank/DDBJ whole genome shotgun (WGS) entry which is preliminary data.</text>
</comment>
<feature type="domain" description="C2H2-type" evidence="1">
    <location>
        <begin position="80"/>
        <end position="106"/>
    </location>
</feature>
<evidence type="ECO:0000313" key="3">
    <source>
        <dbReference type="Proteomes" id="UP001301958"/>
    </source>
</evidence>
<dbReference type="Pfam" id="PF26082">
    <property type="entry name" value="zf-C2H2_AcuF"/>
    <property type="match status" value="1"/>
</dbReference>
<protein>
    <recommendedName>
        <fullName evidence="1">C2H2-type domain-containing protein</fullName>
    </recommendedName>
</protein>
<sequence>MNTDNPGVPPLPEMAHKGPFECPFCYMIISATTTKAWKIHVLSDLRPYICLHPDCETPEQDYARRHEWIQHFKEYHWRTWTCPYGCEYPVPLESARSMEQHLRSSHKQSPVEAQALLTGQPKASDDRVQCPICQEWLNGLKSYGKHLGRHQVELALSHCRHWIMTKITMMHKPITLTTLRSLQKMSPF</sequence>
<dbReference type="InterPro" id="IPR013087">
    <property type="entry name" value="Znf_C2H2_type"/>
</dbReference>